<evidence type="ECO:0000313" key="1">
    <source>
        <dbReference type="EMBL" id="EGT56849.1"/>
    </source>
</evidence>
<dbReference type="GO" id="GO:0007035">
    <property type="term" value="P:vacuolar acidification"/>
    <property type="evidence" value="ECO:0007669"/>
    <property type="project" value="TreeGrafter"/>
</dbReference>
<dbReference type="InParanoid" id="G0NB95"/>
<reference evidence="2" key="1">
    <citation type="submission" date="2011-07" db="EMBL/GenBank/DDBJ databases">
        <authorList>
            <consortium name="Caenorhabditis brenneri Sequencing and Analysis Consortium"/>
            <person name="Wilson R.K."/>
        </authorList>
    </citation>
    <scope>NUCLEOTIDE SEQUENCE [LARGE SCALE GENOMIC DNA]</scope>
    <source>
        <strain evidence="2">PB2801</strain>
    </source>
</reference>
<dbReference type="eggNOG" id="KOG1064">
    <property type="taxonomic scope" value="Eukaryota"/>
</dbReference>
<dbReference type="PANTHER" id="PTHR13950:SF9">
    <property type="entry name" value="RABCONNECTIN-3A"/>
    <property type="match status" value="1"/>
</dbReference>
<sequence length="299" mass="33027">MWTYSDKLITYPSSSASACQIHAFPTVEYHVSVGHFVVHYAEVEREECVFSLLLPCCWPEVASHLTNTSNSLFIAHYCSSSAPTSSQTPKFKAPRLKVEPTMDVLSEVILWEFTPVEPLCNNGGVKELVRVASPIISGFSSVGWVPAILPSYTLGTVCNSTSSFFIACDGVQLIIYQAVLDARGLLSELSNAKAACHNRDTLDKIVISDDDEASDSNPMSSVIDRSQSPFFKDKFFIVLVDQKETEDIIMMFSLTIFSQTLQKKIHNFDTEALSGEKGFLRPSNPLAPSMANLNFDTEL</sequence>
<dbReference type="PANTHER" id="PTHR13950">
    <property type="entry name" value="RABCONNECTIN-RELATED"/>
    <property type="match status" value="1"/>
</dbReference>
<name>G0NB95_CAEBE</name>
<dbReference type="InterPro" id="IPR052208">
    <property type="entry name" value="DmX-like/RAVE_component"/>
</dbReference>
<protein>
    <submittedName>
        <fullName evidence="1">Uncharacterized protein</fullName>
    </submittedName>
</protein>
<accession>G0NB95</accession>
<organism evidence="2">
    <name type="scientific">Caenorhabditis brenneri</name>
    <name type="common">Nematode worm</name>
    <dbReference type="NCBI Taxonomy" id="135651"/>
    <lineage>
        <taxon>Eukaryota</taxon>
        <taxon>Metazoa</taxon>
        <taxon>Ecdysozoa</taxon>
        <taxon>Nematoda</taxon>
        <taxon>Chromadorea</taxon>
        <taxon>Rhabditida</taxon>
        <taxon>Rhabditina</taxon>
        <taxon>Rhabditomorpha</taxon>
        <taxon>Rhabditoidea</taxon>
        <taxon>Rhabditidae</taxon>
        <taxon>Peloderinae</taxon>
        <taxon>Caenorhabditis</taxon>
    </lineage>
</organism>
<dbReference type="Proteomes" id="UP000008068">
    <property type="component" value="Unassembled WGS sequence"/>
</dbReference>
<dbReference type="GO" id="GO:0043291">
    <property type="term" value="C:RAVE complex"/>
    <property type="evidence" value="ECO:0007669"/>
    <property type="project" value="TreeGrafter"/>
</dbReference>
<dbReference type="STRING" id="135651.G0NB95"/>
<gene>
    <name evidence="1" type="ORF">CAEBREN_00321</name>
</gene>
<dbReference type="OrthoDB" id="342131at2759"/>
<proteinExistence type="predicted"/>
<dbReference type="HOGENOM" id="CLU_931352_0_0_1"/>
<dbReference type="PROSITE" id="PS51257">
    <property type="entry name" value="PROKAR_LIPOPROTEIN"/>
    <property type="match status" value="1"/>
</dbReference>
<keyword evidence="2" id="KW-1185">Reference proteome</keyword>
<dbReference type="AlphaFoldDB" id="G0NB95"/>
<dbReference type="EMBL" id="GL379857">
    <property type="protein sequence ID" value="EGT56849.1"/>
    <property type="molecule type" value="Genomic_DNA"/>
</dbReference>
<evidence type="ECO:0000313" key="2">
    <source>
        <dbReference type="Proteomes" id="UP000008068"/>
    </source>
</evidence>